<dbReference type="PANTHER" id="PTHR47849">
    <property type="entry name" value="CHITIN-BINDING LECTIN 1"/>
    <property type="match status" value="1"/>
</dbReference>
<feature type="disulfide bond" evidence="4">
    <location>
        <begin position="140"/>
        <end position="155"/>
    </location>
</feature>
<feature type="disulfide bond" evidence="4">
    <location>
        <begin position="61"/>
        <end position="75"/>
    </location>
</feature>
<dbReference type="AlphaFoldDB" id="A0A9J6A220"/>
<keyword evidence="9" id="KW-1185">Reference proteome</keyword>
<protein>
    <recommendedName>
        <fullName evidence="7">Chitin-binding type-1 domain-containing protein</fullName>
    </recommendedName>
</protein>
<evidence type="ECO:0000256" key="4">
    <source>
        <dbReference type="PROSITE-ProRule" id="PRU00261"/>
    </source>
</evidence>
<evidence type="ECO:0000259" key="7">
    <source>
        <dbReference type="PROSITE" id="PS50941"/>
    </source>
</evidence>
<evidence type="ECO:0000256" key="2">
    <source>
        <dbReference type="ARBA" id="ARBA00022729"/>
    </source>
</evidence>
<organism evidence="8 9">
    <name type="scientific">Solanum commersonii</name>
    <name type="common">Commerson's wild potato</name>
    <name type="synonym">Commerson's nightshade</name>
    <dbReference type="NCBI Taxonomy" id="4109"/>
    <lineage>
        <taxon>Eukaryota</taxon>
        <taxon>Viridiplantae</taxon>
        <taxon>Streptophyta</taxon>
        <taxon>Embryophyta</taxon>
        <taxon>Tracheophyta</taxon>
        <taxon>Spermatophyta</taxon>
        <taxon>Magnoliopsida</taxon>
        <taxon>eudicotyledons</taxon>
        <taxon>Gunneridae</taxon>
        <taxon>Pentapetalae</taxon>
        <taxon>asterids</taxon>
        <taxon>lamiids</taxon>
        <taxon>Solanales</taxon>
        <taxon>Solanaceae</taxon>
        <taxon>Solanoideae</taxon>
        <taxon>Solaneae</taxon>
        <taxon>Solanum</taxon>
    </lineage>
</organism>
<keyword evidence="2 6" id="KW-0732">Signal</keyword>
<feature type="disulfide bond" evidence="4">
    <location>
        <begin position="443"/>
        <end position="457"/>
    </location>
</feature>
<dbReference type="PRINTS" id="PR01217">
    <property type="entry name" value="PRICHEXTENSN"/>
</dbReference>
<feature type="compositionally biased region" description="Low complexity" evidence="5">
    <location>
        <begin position="306"/>
        <end position="317"/>
    </location>
</feature>
<dbReference type="InterPro" id="IPR001002">
    <property type="entry name" value="Chitin-bd_1"/>
</dbReference>
<feature type="region of interest" description="Disordered" evidence="5">
    <location>
        <begin position="372"/>
        <end position="431"/>
    </location>
</feature>
<feature type="disulfide bond" evidence="4">
    <location>
        <begin position="462"/>
        <end position="466"/>
    </location>
</feature>
<evidence type="ECO:0000313" key="8">
    <source>
        <dbReference type="EMBL" id="KAG5618577.1"/>
    </source>
</evidence>
<dbReference type="InterPro" id="IPR036861">
    <property type="entry name" value="Endochitinase-like_sf"/>
</dbReference>
<feature type="disulfide bond" evidence="4">
    <location>
        <begin position="438"/>
        <end position="450"/>
    </location>
</feature>
<evidence type="ECO:0000256" key="3">
    <source>
        <dbReference type="ARBA" id="ARBA00023157"/>
    </source>
</evidence>
<dbReference type="CDD" id="cd00035">
    <property type="entry name" value="ChtBD1"/>
    <property type="match status" value="4"/>
</dbReference>
<comment type="caution">
    <text evidence="4">Lacks conserved residue(s) required for the propagation of feature annotation.</text>
</comment>
<feature type="domain" description="Chitin-binding type-1" evidence="7">
    <location>
        <begin position="44"/>
        <end position="86"/>
    </location>
</feature>
<evidence type="ECO:0000256" key="6">
    <source>
        <dbReference type="SAM" id="SignalP"/>
    </source>
</evidence>
<feature type="region of interest" description="Disordered" evidence="5">
    <location>
        <begin position="279"/>
        <end position="345"/>
    </location>
</feature>
<feature type="disulfide bond" evidence="4">
    <location>
        <begin position="80"/>
        <end position="84"/>
    </location>
</feature>
<keyword evidence="1 4" id="KW-0147">Chitin-binding</keyword>
<dbReference type="PANTHER" id="PTHR47849:SF6">
    <property type="entry name" value="CHITIN-BINDING LECTIN 1"/>
    <property type="match status" value="1"/>
</dbReference>
<sequence>MKKILIILFLLKVVSARELSLPFHLPINATFQGINESVGVYSYKGRCEMQGRGQKCPIGMCCSADDYCGNTSHYCAPLECQSQCPSPYPKGRCGWQAGGRKCSPRVCCNYYGWCGTTSIYCNPNVSCQSQCSGPFPKGRCGWQADGTPCPNGMCCSKYGWCGTTSDYYDSKPVTEPAISSRGHSKVDCNKLKYCTHCHKHGHLKDNCFQLIGYPANYKGKRLANNVSTDYGSLGSSNDRFGACSVSQFTPNQYNQAIVSDDDFQVPILTIKDDDHVCMDDHNDTTGHSIDHSIKEPHPQDQPTLSPPSVVEEPPMSSTAGRRQSTRTSRPPHWRKDFVTSAKSGSKSHYLYSLGDSIDYSCLHCQSQCKIPPPPPLPSLPPPPPSPSPSPPPPSPPPPSPPPPSPPPPLPSPLPPPSPSPEPPPPYPRCEKEGGDGKCKSDECCSIWSWCGTTSRYCAPQNCQSQCKKTLTSSVMINQMRGGLCR</sequence>
<feature type="disulfide bond" evidence="4">
    <location>
        <begin position="127"/>
        <end position="131"/>
    </location>
</feature>
<dbReference type="SUPFAM" id="SSF57016">
    <property type="entry name" value="Plant lectins/antimicrobial peptides"/>
    <property type="match status" value="4"/>
</dbReference>
<feature type="signal peptide" evidence="6">
    <location>
        <begin position="1"/>
        <end position="16"/>
    </location>
</feature>
<evidence type="ECO:0000256" key="5">
    <source>
        <dbReference type="SAM" id="MobiDB-lite"/>
    </source>
</evidence>
<feature type="disulfide bond" evidence="4">
    <location>
        <begin position="93"/>
        <end position="108"/>
    </location>
</feature>
<proteinExistence type="predicted"/>
<feature type="compositionally biased region" description="Polar residues" evidence="5">
    <location>
        <begin position="318"/>
        <end position="328"/>
    </location>
</feature>
<name>A0A9J6A220_SOLCO</name>
<keyword evidence="3 4" id="KW-1015">Disulfide bond</keyword>
<dbReference type="EMBL" id="JACXVP010000003">
    <property type="protein sequence ID" value="KAG5618577.1"/>
    <property type="molecule type" value="Genomic_DNA"/>
</dbReference>
<dbReference type="SMART" id="SM00270">
    <property type="entry name" value="ChtBD1"/>
    <property type="match status" value="4"/>
</dbReference>
<feature type="disulfide bond" evidence="4">
    <location>
        <begin position="429"/>
        <end position="444"/>
    </location>
</feature>
<comment type="caution">
    <text evidence="8">The sequence shown here is derived from an EMBL/GenBank/DDBJ whole genome shotgun (WGS) entry which is preliminary data.</text>
</comment>
<dbReference type="GO" id="GO:0008061">
    <property type="term" value="F:chitin binding"/>
    <property type="evidence" value="ECO:0007669"/>
    <property type="project" value="UniProtKB-UniRule"/>
</dbReference>
<feature type="chain" id="PRO_5039927122" description="Chitin-binding type-1 domain-containing protein" evidence="6">
    <location>
        <begin position="17"/>
        <end position="485"/>
    </location>
</feature>
<dbReference type="PROSITE" id="PS50941">
    <property type="entry name" value="CHIT_BIND_I_2"/>
    <property type="match status" value="4"/>
</dbReference>
<dbReference type="OrthoDB" id="1305931at2759"/>
<feature type="disulfide bond" evidence="4">
    <location>
        <begin position="107"/>
        <end position="121"/>
    </location>
</feature>
<feature type="domain" description="Chitin-binding type-1" evidence="7">
    <location>
        <begin position="90"/>
        <end position="133"/>
    </location>
</feature>
<feature type="domain" description="Chitin-binding type-1" evidence="7">
    <location>
        <begin position="137"/>
        <end position="199"/>
    </location>
</feature>
<gene>
    <name evidence="8" type="ORF">H5410_018401</name>
</gene>
<feature type="disulfide bond" evidence="4">
    <location>
        <begin position="102"/>
        <end position="114"/>
    </location>
</feature>
<evidence type="ECO:0000256" key="1">
    <source>
        <dbReference type="ARBA" id="ARBA00022669"/>
    </source>
</evidence>
<feature type="compositionally biased region" description="Pro residues" evidence="5">
    <location>
        <begin position="372"/>
        <end position="427"/>
    </location>
</feature>
<dbReference type="Pfam" id="PF00187">
    <property type="entry name" value="Chitin_bind_1"/>
    <property type="match status" value="4"/>
</dbReference>
<reference evidence="8 9" key="1">
    <citation type="submission" date="2020-09" db="EMBL/GenBank/DDBJ databases">
        <title>De no assembly of potato wild relative species, Solanum commersonii.</title>
        <authorList>
            <person name="Cho K."/>
        </authorList>
    </citation>
    <scope>NUCLEOTIDE SEQUENCE [LARGE SCALE GENOMIC DNA]</scope>
    <source>
        <strain evidence="8">LZ3.2</strain>
        <tissue evidence="8">Leaf</tissue>
    </source>
</reference>
<evidence type="ECO:0000313" key="9">
    <source>
        <dbReference type="Proteomes" id="UP000824120"/>
    </source>
</evidence>
<feature type="disulfide bond" evidence="4">
    <location>
        <begin position="47"/>
        <end position="62"/>
    </location>
</feature>
<dbReference type="Gene3D" id="3.30.60.10">
    <property type="entry name" value="Endochitinase-like"/>
    <property type="match status" value="4"/>
</dbReference>
<feature type="disulfide bond" evidence="4">
    <location>
        <begin position="149"/>
        <end position="161"/>
    </location>
</feature>
<dbReference type="Proteomes" id="UP000824120">
    <property type="component" value="Chromosome 3"/>
</dbReference>
<accession>A0A9J6A220</accession>
<feature type="disulfide bond" evidence="4">
    <location>
        <begin position="56"/>
        <end position="68"/>
    </location>
</feature>
<feature type="compositionally biased region" description="Basic and acidic residues" evidence="5">
    <location>
        <begin position="279"/>
        <end position="298"/>
    </location>
</feature>
<feature type="domain" description="Chitin-binding type-1" evidence="7">
    <location>
        <begin position="426"/>
        <end position="468"/>
    </location>
</feature>